<keyword evidence="2" id="KW-0812">Transmembrane</keyword>
<organism evidence="3 4">
    <name type="scientific">Micromonospora polyrhachis</name>
    <dbReference type="NCBI Taxonomy" id="1282883"/>
    <lineage>
        <taxon>Bacteria</taxon>
        <taxon>Bacillati</taxon>
        <taxon>Actinomycetota</taxon>
        <taxon>Actinomycetes</taxon>
        <taxon>Micromonosporales</taxon>
        <taxon>Micromonosporaceae</taxon>
        <taxon>Micromonospora</taxon>
    </lineage>
</organism>
<protein>
    <submittedName>
        <fullName evidence="3">Uncharacterized protein</fullName>
    </submittedName>
</protein>
<feature type="transmembrane region" description="Helical" evidence="2">
    <location>
        <begin position="301"/>
        <end position="318"/>
    </location>
</feature>
<keyword evidence="4" id="KW-1185">Reference proteome</keyword>
<feature type="transmembrane region" description="Helical" evidence="2">
    <location>
        <begin position="518"/>
        <end position="542"/>
    </location>
</feature>
<evidence type="ECO:0000313" key="3">
    <source>
        <dbReference type="EMBL" id="MBB4959099.1"/>
    </source>
</evidence>
<feature type="transmembrane region" description="Helical" evidence="2">
    <location>
        <begin position="415"/>
        <end position="437"/>
    </location>
</feature>
<keyword evidence="2" id="KW-0472">Membrane</keyword>
<gene>
    <name evidence="3" type="ORF">FHR38_002832</name>
</gene>
<keyword evidence="2" id="KW-1133">Transmembrane helix</keyword>
<feature type="transmembrane region" description="Helical" evidence="2">
    <location>
        <begin position="562"/>
        <end position="586"/>
    </location>
</feature>
<feature type="compositionally biased region" description="Low complexity" evidence="1">
    <location>
        <begin position="65"/>
        <end position="81"/>
    </location>
</feature>
<comment type="caution">
    <text evidence="3">The sequence shown here is derived from an EMBL/GenBank/DDBJ whole genome shotgun (WGS) entry which is preliminary data.</text>
</comment>
<name>A0A7W7SQI7_9ACTN</name>
<feature type="transmembrane region" description="Helical" evidence="2">
    <location>
        <begin position="360"/>
        <end position="378"/>
    </location>
</feature>
<feature type="compositionally biased region" description="Basic and acidic residues" evidence="1">
    <location>
        <begin position="107"/>
        <end position="143"/>
    </location>
</feature>
<reference evidence="3 4" key="1">
    <citation type="submission" date="2020-08" db="EMBL/GenBank/DDBJ databases">
        <title>Sequencing the genomes of 1000 actinobacteria strains.</title>
        <authorList>
            <person name="Klenk H.-P."/>
        </authorList>
    </citation>
    <scope>NUCLEOTIDE SEQUENCE [LARGE SCALE GENOMIC DNA]</scope>
    <source>
        <strain evidence="3 4">DSM 45886</strain>
    </source>
</reference>
<feature type="transmembrane region" description="Helical" evidence="2">
    <location>
        <begin position="493"/>
        <end position="511"/>
    </location>
</feature>
<dbReference type="RefSeq" id="WP_184535086.1">
    <property type="nucleotide sequence ID" value="NZ_JACHJW010000001.1"/>
</dbReference>
<evidence type="ECO:0000256" key="2">
    <source>
        <dbReference type="SAM" id="Phobius"/>
    </source>
</evidence>
<feature type="transmembrane region" description="Helical" evidence="2">
    <location>
        <begin position="272"/>
        <end position="294"/>
    </location>
</feature>
<dbReference type="Proteomes" id="UP000578819">
    <property type="component" value="Unassembled WGS sequence"/>
</dbReference>
<feature type="compositionally biased region" description="Basic and acidic residues" evidence="1">
    <location>
        <begin position="83"/>
        <end position="100"/>
    </location>
</feature>
<proteinExistence type="predicted"/>
<feature type="compositionally biased region" description="Polar residues" evidence="1">
    <location>
        <begin position="1"/>
        <end position="12"/>
    </location>
</feature>
<accession>A0A7W7SQI7</accession>
<evidence type="ECO:0000256" key="1">
    <source>
        <dbReference type="SAM" id="MobiDB-lite"/>
    </source>
</evidence>
<dbReference type="AlphaFoldDB" id="A0A7W7SQI7"/>
<evidence type="ECO:0000313" key="4">
    <source>
        <dbReference type="Proteomes" id="UP000578819"/>
    </source>
</evidence>
<feature type="region of interest" description="Disordered" evidence="1">
    <location>
        <begin position="1"/>
        <end position="158"/>
    </location>
</feature>
<sequence>MTTDQSNVTGSPATAKPGEATSGGPNGSAERGEPIGKNNAGGEGQPDGSNKPAEKNEPAGKNNTAGEGESAGDGEAASSSEPVGEKGKAKPKTADDKTEVDGTAPDLTKKDDDESNGKKDDDKKSNGKKDGDEKTSGEKKDGDAAEPGAADPWSAFAPAPEPVVGRIRRGVRAVGRVLIHEWTLASLASVALAVLMTWPTLRYPLHTIPQDVMDPTLQAWQMAWSGHILKTDPLQLWHSNTFFPEQWSFAFSDTLLGYAPAGMIGEGPVAAILRYNIIFVLAHALAVLGAYALVRQLGSGRIGAAVAGVAYAYAPWLLAQAGHLHVISHGGIPLALAMLARGHGYSLRHGYRPERRHAGWAFAGWLVAAWQISLGFGIGLPFAYALAVIALVALVTWIIQRWMRKVQRPFGFKLLFADAVGGLVFAATGALLAIPYFTVAEAHPGAERTLNQAEQYSIPPTGFLTAPPESLIWGDLHEQARAALPGLPETTVLPGYVLYALALGGLFFSIWTVRQRLFLLAGALATGILAMGPRFFGGTYTFNLLFEYLPGWNGIRTPGRLMIWTTLLLGILAAGAVSALAARAYAVAAERIPPWPGPWLRLVTLLPLVLVLAEGLNVTPHPVVPAQPEAMRTAQGPILVLPSNQNVDQNVMLWSTTRFQNVVNGGSGFTPQRLDEIRQITASFPDPASIGHLRNLGVRTVIMMREQVAGTPWQTTIDLPVDHLGIQREDVGETVVFRLS</sequence>
<feature type="transmembrane region" description="Helical" evidence="2">
    <location>
        <begin position="384"/>
        <end position="403"/>
    </location>
</feature>
<dbReference type="EMBL" id="JACHJW010000001">
    <property type="protein sequence ID" value="MBB4959099.1"/>
    <property type="molecule type" value="Genomic_DNA"/>
</dbReference>
<feature type="transmembrane region" description="Helical" evidence="2">
    <location>
        <begin position="177"/>
        <end position="198"/>
    </location>
</feature>
<feature type="transmembrane region" description="Helical" evidence="2">
    <location>
        <begin position="324"/>
        <end position="340"/>
    </location>
</feature>